<evidence type="ECO:0000313" key="2">
    <source>
        <dbReference type="Proteomes" id="UP001595916"/>
    </source>
</evidence>
<name>A0ABV9QMP5_9FIRM</name>
<dbReference type="RefSeq" id="WP_379788731.1">
    <property type="nucleotide sequence ID" value="NZ_JBHSHL010000038.1"/>
</dbReference>
<sequence>MKVKDKKVKICDECSRTYFEYSSKMAQLCPHCAHILYGYPDCGHVFEAYRCVKCLYHHNKEEYIDKLLGEE</sequence>
<keyword evidence="2" id="KW-1185">Reference proteome</keyword>
<protein>
    <submittedName>
        <fullName evidence="1">Uncharacterized protein</fullName>
    </submittedName>
</protein>
<gene>
    <name evidence="1" type="ORF">ACFO4R_08840</name>
</gene>
<evidence type="ECO:0000313" key="1">
    <source>
        <dbReference type="EMBL" id="MFC4805188.1"/>
    </source>
</evidence>
<dbReference type="Proteomes" id="UP001595916">
    <property type="component" value="Unassembled WGS sequence"/>
</dbReference>
<dbReference type="EMBL" id="JBHSHL010000038">
    <property type="protein sequence ID" value="MFC4805188.1"/>
    <property type="molecule type" value="Genomic_DNA"/>
</dbReference>
<accession>A0ABV9QMP5</accession>
<reference evidence="2" key="1">
    <citation type="journal article" date="2019" name="Int. J. Syst. Evol. Microbiol.">
        <title>The Global Catalogue of Microorganisms (GCM) 10K type strain sequencing project: providing services to taxonomists for standard genome sequencing and annotation.</title>
        <authorList>
            <consortium name="The Broad Institute Genomics Platform"/>
            <consortium name="The Broad Institute Genome Sequencing Center for Infectious Disease"/>
            <person name="Wu L."/>
            <person name="Ma J."/>
        </authorList>
    </citation>
    <scope>NUCLEOTIDE SEQUENCE [LARGE SCALE GENOMIC DNA]</scope>
    <source>
        <strain evidence="2">CCUG 46385</strain>
    </source>
</reference>
<proteinExistence type="predicted"/>
<comment type="caution">
    <text evidence="1">The sequence shown here is derived from an EMBL/GenBank/DDBJ whole genome shotgun (WGS) entry which is preliminary data.</text>
</comment>
<organism evidence="1 2">
    <name type="scientific">Filifactor villosus</name>
    <dbReference type="NCBI Taxonomy" id="29374"/>
    <lineage>
        <taxon>Bacteria</taxon>
        <taxon>Bacillati</taxon>
        <taxon>Bacillota</taxon>
        <taxon>Clostridia</taxon>
        <taxon>Peptostreptococcales</taxon>
        <taxon>Filifactoraceae</taxon>
        <taxon>Filifactor</taxon>
    </lineage>
</organism>